<keyword evidence="2" id="KW-1185">Reference proteome</keyword>
<evidence type="ECO:0000313" key="2">
    <source>
        <dbReference type="Proteomes" id="UP001500866"/>
    </source>
</evidence>
<organism evidence="1 2">
    <name type="scientific">Virgibacillus siamensis</name>
    <dbReference type="NCBI Taxonomy" id="480071"/>
    <lineage>
        <taxon>Bacteria</taxon>
        <taxon>Bacillati</taxon>
        <taxon>Bacillota</taxon>
        <taxon>Bacilli</taxon>
        <taxon>Bacillales</taxon>
        <taxon>Bacillaceae</taxon>
        <taxon>Virgibacillus</taxon>
    </lineage>
</organism>
<protein>
    <recommendedName>
        <fullName evidence="3">Spore coat protein W</fullName>
    </recommendedName>
</protein>
<dbReference type="EMBL" id="BAAADS010000015">
    <property type="protein sequence ID" value="GAA0604129.1"/>
    <property type="molecule type" value="Genomic_DNA"/>
</dbReference>
<comment type="caution">
    <text evidence="1">The sequence shown here is derived from an EMBL/GenBank/DDBJ whole genome shotgun (WGS) entry which is preliminary data.</text>
</comment>
<evidence type="ECO:0008006" key="3">
    <source>
        <dbReference type="Google" id="ProtNLM"/>
    </source>
</evidence>
<evidence type="ECO:0000313" key="1">
    <source>
        <dbReference type="EMBL" id="GAA0604129.1"/>
    </source>
</evidence>
<sequence>MGGDSSKNQAFPDKVIKLMIDDIFKRNNVKPEKVKESLSNEQKQMLKEMVEDLRQQVDQFNKGEKNTNKSSE</sequence>
<accession>A0ABP3R5W6</accession>
<reference evidence="2" key="1">
    <citation type="journal article" date="2019" name="Int. J. Syst. Evol. Microbiol.">
        <title>The Global Catalogue of Microorganisms (GCM) 10K type strain sequencing project: providing services to taxonomists for standard genome sequencing and annotation.</title>
        <authorList>
            <consortium name="The Broad Institute Genomics Platform"/>
            <consortium name="The Broad Institute Genome Sequencing Center for Infectious Disease"/>
            <person name="Wu L."/>
            <person name="Ma J."/>
        </authorList>
    </citation>
    <scope>NUCLEOTIDE SEQUENCE [LARGE SCALE GENOMIC DNA]</scope>
    <source>
        <strain evidence="2">JCM 15395</strain>
    </source>
</reference>
<gene>
    <name evidence="1" type="ORF">GCM10009001_21600</name>
</gene>
<dbReference type="Proteomes" id="UP001500866">
    <property type="component" value="Unassembled WGS sequence"/>
</dbReference>
<proteinExistence type="predicted"/>
<dbReference type="RefSeq" id="WP_343812921.1">
    <property type="nucleotide sequence ID" value="NZ_BAAADS010000015.1"/>
</dbReference>
<name>A0ABP3R5W6_9BACI</name>